<dbReference type="Proteomes" id="UP001589619">
    <property type="component" value="Unassembled WGS sequence"/>
</dbReference>
<dbReference type="InterPro" id="IPR009100">
    <property type="entry name" value="AcylCoA_DH/oxidase_NM_dom_sf"/>
</dbReference>
<dbReference type="PANTHER" id="PTHR36117:SF3">
    <property type="entry name" value="4-HYDROXYPHENYLACETATE 3-MONOOXYGENASE-RELATED"/>
    <property type="match status" value="1"/>
</dbReference>
<dbReference type="PIRSF" id="PIRSF000331">
    <property type="entry name" value="HpaA_HpaB"/>
    <property type="match status" value="1"/>
</dbReference>
<dbReference type="InterPro" id="IPR004925">
    <property type="entry name" value="HpaB/PvcC/4-BUDH"/>
</dbReference>
<dbReference type="Pfam" id="PF11794">
    <property type="entry name" value="HpaB_N"/>
    <property type="match status" value="1"/>
</dbReference>
<dbReference type="InterPro" id="IPR024719">
    <property type="entry name" value="HpaB/PvcC/4-BUDH_C"/>
</dbReference>
<dbReference type="SUPFAM" id="SSF56645">
    <property type="entry name" value="Acyl-CoA dehydrogenase NM domain-like"/>
    <property type="match status" value="1"/>
</dbReference>
<accession>A0ABV5VRE5</accession>
<dbReference type="SUPFAM" id="SSF47203">
    <property type="entry name" value="Acyl-CoA dehydrogenase C-terminal domain-like"/>
    <property type="match status" value="1"/>
</dbReference>
<dbReference type="PANTHER" id="PTHR36117">
    <property type="entry name" value="4-HYDROXYPHENYLACETATE 3-MONOOXYGENASE-RELATED"/>
    <property type="match status" value="1"/>
</dbReference>
<evidence type="ECO:0000259" key="4">
    <source>
        <dbReference type="Pfam" id="PF03241"/>
    </source>
</evidence>
<dbReference type="Gene3D" id="1.10.3140.10">
    <property type="entry name" value="4-hydroxybutyryl-coa dehydratase, domain 1"/>
    <property type="match status" value="1"/>
</dbReference>
<evidence type="ECO:0000256" key="2">
    <source>
        <dbReference type="ARBA" id="ARBA00022827"/>
    </source>
</evidence>
<evidence type="ECO:0000259" key="5">
    <source>
        <dbReference type="Pfam" id="PF11794"/>
    </source>
</evidence>
<dbReference type="Gene3D" id="2.40.110.10">
    <property type="entry name" value="Butyryl-CoA Dehydrogenase, subunit A, domain 2"/>
    <property type="match status" value="1"/>
</dbReference>
<comment type="caution">
    <text evidence="6">The sequence shown here is derived from an EMBL/GenBank/DDBJ whole genome shotgun (WGS) entry which is preliminary data.</text>
</comment>
<dbReference type="InterPro" id="IPR036250">
    <property type="entry name" value="AcylCo_DH-like_C"/>
</dbReference>
<keyword evidence="2" id="KW-0274">FAD</keyword>
<reference evidence="6 7" key="1">
    <citation type="submission" date="2024-09" db="EMBL/GenBank/DDBJ databases">
        <authorList>
            <person name="Sun Q."/>
            <person name="Mori K."/>
        </authorList>
    </citation>
    <scope>NUCLEOTIDE SEQUENCE [LARGE SCALE GENOMIC DNA]</scope>
    <source>
        <strain evidence="6 7">JCM 12520</strain>
    </source>
</reference>
<sequence>MSEASNYLQRLQDGRNVWVNGERVADLTTHPVFSGTVKTVARTVALQDDPEVGGELTFETDTGVRSHNAFLVPERVEDIARRSRAFEIWTDASFGTMSRLGGSYRSQVTGLYINRAFAVPDQPHYAERMERYYRDVRDRNLLVTSAGHDPQIDRTKLASQLGDLYTAVRIVRETEEGIVLRGAKMIATGAPYMDEIIVSPLKPIPASEKDYALMFFVAVGTPGVHLLCRESFASENEEDHPLSSRYDEMDAVVIFDDALIPWERVLVKNDPDLLWKVRSQSIVGNLSVHENIVRSVNRLEFVAAVGNELADSIGIKKFAHVQDKLAELFYQIEAIKALLLVSERNPVRHPAGVWLANGKPLTTAKNLMNRFYPRAVEILQLLSASGVLQAPSTMADFRGPLGPRLEEYFRGADRSAQERIQLLKLNWELTGSKLGARHVLYERYYGGDPERTHARQYEEYDKQPLLDKVKARLAAGGFR</sequence>
<dbReference type="InterPro" id="IPR024674">
    <property type="entry name" value="HpaB/PvcC/4-BUDH_N"/>
</dbReference>
<evidence type="ECO:0000256" key="1">
    <source>
        <dbReference type="ARBA" id="ARBA00022630"/>
    </source>
</evidence>
<proteinExistence type="predicted"/>
<keyword evidence="3" id="KW-0560">Oxidoreductase</keyword>
<evidence type="ECO:0000256" key="3">
    <source>
        <dbReference type="ARBA" id="ARBA00023002"/>
    </source>
</evidence>
<dbReference type="Pfam" id="PF03241">
    <property type="entry name" value="HpaB"/>
    <property type="match status" value="1"/>
</dbReference>
<dbReference type="EMBL" id="JBHMAG010000004">
    <property type="protein sequence ID" value="MFB9750802.1"/>
    <property type="molecule type" value="Genomic_DNA"/>
</dbReference>
<keyword evidence="7" id="KW-1185">Reference proteome</keyword>
<protein>
    <submittedName>
        <fullName evidence="6">4-hydroxyphenylacetate 3-hydroxylase family protein</fullName>
    </submittedName>
</protein>
<keyword evidence="1" id="KW-0285">Flavoprotein</keyword>
<feature type="domain" description="HpaB/PvcC/4-BUDH N-terminal" evidence="5">
    <location>
        <begin position="5"/>
        <end position="267"/>
    </location>
</feature>
<evidence type="ECO:0000313" key="7">
    <source>
        <dbReference type="Proteomes" id="UP001589619"/>
    </source>
</evidence>
<dbReference type="RefSeq" id="WP_344905070.1">
    <property type="nucleotide sequence ID" value="NZ_BAAAYO010000002.1"/>
</dbReference>
<dbReference type="Gene3D" id="1.20.140.10">
    <property type="entry name" value="Butyryl-CoA Dehydrogenase, subunit A, domain 3"/>
    <property type="match status" value="1"/>
</dbReference>
<feature type="domain" description="HpaB/PvcC/4-BUDH C-terminal" evidence="4">
    <location>
        <begin position="289"/>
        <end position="471"/>
    </location>
</feature>
<gene>
    <name evidence="6" type="ORF">ACFFNY_04370</name>
</gene>
<dbReference type="InterPro" id="IPR046373">
    <property type="entry name" value="Acyl-CoA_Oxase/DH_mid-dom_sf"/>
</dbReference>
<evidence type="ECO:0000313" key="6">
    <source>
        <dbReference type="EMBL" id="MFB9750802.1"/>
    </source>
</evidence>
<name>A0ABV5VRE5_9BACL</name>
<organism evidence="6 7">
    <name type="scientific">Paenibacillus hodogayensis</name>
    <dbReference type="NCBI Taxonomy" id="279208"/>
    <lineage>
        <taxon>Bacteria</taxon>
        <taxon>Bacillati</taxon>
        <taxon>Bacillota</taxon>
        <taxon>Bacilli</taxon>
        <taxon>Bacillales</taxon>
        <taxon>Paenibacillaceae</taxon>
        <taxon>Paenibacillus</taxon>
    </lineage>
</organism>